<reference evidence="1" key="1">
    <citation type="submission" date="2020-03" db="EMBL/GenBank/DDBJ databases">
        <title>The deep terrestrial virosphere.</title>
        <authorList>
            <person name="Holmfeldt K."/>
            <person name="Nilsson E."/>
            <person name="Simone D."/>
            <person name="Lopez-Fernandez M."/>
            <person name="Wu X."/>
            <person name="de Brujin I."/>
            <person name="Lundin D."/>
            <person name="Andersson A."/>
            <person name="Bertilsson S."/>
            <person name="Dopson M."/>
        </authorList>
    </citation>
    <scope>NUCLEOTIDE SEQUENCE</scope>
    <source>
        <strain evidence="1">MM415A00269</strain>
    </source>
</reference>
<name>A0A6M3KQ67_9ZZZZ</name>
<evidence type="ECO:0000313" key="1">
    <source>
        <dbReference type="EMBL" id="QJA83634.1"/>
    </source>
</evidence>
<proteinExistence type="predicted"/>
<gene>
    <name evidence="1" type="ORF">MM415A00269_0002</name>
</gene>
<protein>
    <submittedName>
        <fullName evidence="1">Uncharacterized protein</fullName>
    </submittedName>
</protein>
<dbReference type="AlphaFoldDB" id="A0A6M3KQ67"/>
<dbReference type="EMBL" id="MT142515">
    <property type="protein sequence ID" value="QJA83634.1"/>
    <property type="molecule type" value="Genomic_DNA"/>
</dbReference>
<organism evidence="1">
    <name type="scientific">viral metagenome</name>
    <dbReference type="NCBI Taxonomy" id="1070528"/>
    <lineage>
        <taxon>unclassified sequences</taxon>
        <taxon>metagenomes</taxon>
        <taxon>organismal metagenomes</taxon>
    </lineage>
</organism>
<sequence length="121" mass="12818">MIFRRWTEQLKQVGPVSGGTGSWGEYSATIAGDAITIGNPGIYCLTPEGAAVDDLATINGGNAGDEIIIYAVDSTNTITVKHGTGNIQIGYDFNLDHLYDQLRLTKRSSGQWVGGGINDNA</sequence>
<accession>A0A6M3KQ67</accession>